<dbReference type="OrthoDB" id="9985637at2759"/>
<dbReference type="VEuPathDB" id="AmoebaDB:NAEGRDRAFT_70087"/>
<protein>
    <submittedName>
        <fullName evidence="3">Predicted protein</fullName>
    </submittedName>
</protein>
<evidence type="ECO:0000256" key="1">
    <source>
        <dbReference type="ARBA" id="ARBA00007191"/>
    </source>
</evidence>
<gene>
    <name evidence="3" type="ORF">NAEGRDRAFT_70087</name>
</gene>
<proteinExistence type="inferred from homology"/>
<dbReference type="AlphaFoldDB" id="D2VMC7"/>
<dbReference type="InParanoid" id="D2VMC7"/>
<dbReference type="RefSeq" id="XP_002674709.1">
    <property type="nucleotide sequence ID" value="XM_002674663.1"/>
</dbReference>
<comment type="similarity">
    <text evidence="1">Belongs to the GAMAD family.</text>
</comment>
<organism evidence="4">
    <name type="scientific">Naegleria gruberi</name>
    <name type="common">Amoeba</name>
    <dbReference type="NCBI Taxonomy" id="5762"/>
    <lineage>
        <taxon>Eukaryota</taxon>
        <taxon>Discoba</taxon>
        <taxon>Heterolobosea</taxon>
        <taxon>Tetramitia</taxon>
        <taxon>Eutetramitia</taxon>
        <taxon>Vahlkampfiidae</taxon>
        <taxon>Naegleria</taxon>
    </lineage>
</organism>
<dbReference type="Proteomes" id="UP000006671">
    <property type="component" value="Unassembled WGS sequence"/>
</dbReference>
<dbReference type="GeneID" id="8851579"/>
<dbReference type="EMBL" id="GG738882">
    <property type="protein sequence ID" value="EFC41965.1"/>
    <property type="molecule type" value="Genomic_DNA"/>
</dbReference>
<evidence type="ECO:0000259" key="2">
    <source>
        <dbReference type="SMART" id="SM00960"/>
    </source>
</evidence>
<dbReference type="SMART" id="SM00960">
    <property type="entry name" value="Robl_LC7"/>
    <property type="match status" value="1"/>
</dbReference>
<sequence length="125" mass="14392">MQRAGNTQEMNVVVLRKRLFYSRKHTISSEIDETLKRIKSHKGVEGIVIVNSEGIPIRSDFMNDDVKVKYAANITQLVAKARSVVRDLNPQNDLTFLRVRTKLHEILIAPDKEYILIVVQNTNFE</sequence>
<dbReference type="FunFam" id="3.30.450.30:FF:000009">
    <property type="entry name" value="Dynein light chain roadblock"/>
    <property type="match status" value="1"/>
</dbReference>
<keyword evidence="4" id="KW-1185">Reference proteome</keyword>
<dbReference type="SUPFAM" id="SSF103196">
    <property type="entry name" value="Roadblock/LC7 domain"/>
    <property type="match status" value="1"/>
</dbReference>
<dbReference type="Pfam" id="PF03259">
    <property type="entry name" value="Robl_LC7"/>
    <property type="match status" value="1"/>
</dbReference>
<name>D2VMC7_NAEGR</name>
<feature type="domain" description="Roadblock/LAMTOR2" evidence="2">
    <location>
        <begin position="31"/>
        <end position="120"/>
    </location>
</feature>
<reference evidence="3 4" key="1">
    <citation type="journal article" date="2010" name="Cell">
        <title>The genome of Naegleria gruberi illuminates early eukaryotic versatility.</title>
        <authorList>
            <person name="Fritz-Laylin L.K."/>
            <person name="Prochnik S.E."/>
            <person name="Ginger M.L."/>
            <person name="Dacks J.B."/>
            <person name="Carpenter M.L."/>
            <person name="Field M.C."/>
            <person name="Kuo A."/>
            <person name="Paredez A."/>
            <person name="Chapman J."/>
            <person name="Pham J."/>
            <person name="Shu S."/>
            <person name="Neupane R."/>
            <person name="Cipriano M."/>
            <person name="Mancuso J."/>
            <person name="Tu H."/>
            <person name="Salamov A."/>
            <person name="Lindquist E."/>
            <person name="Shapiro H."/>
            <person name="Lucas S."/>
            <person name="Grigoriev I.V."/>
            <person name="Cande W.Z."/>
            <person name="Fulton C."/>
            <person name="Rokhsar D.S."/>
            <person name="Dawson S.C."/>
        </authorList>
    </citation>
    <scope>NUCLEOTIDE SEQUENCE [LARGE SCALE GENOMIC DNA]</scope>
    <source>
        <strain evidence="3 4">NEG-M</strain>
    </source>
</reference>
<accession>D2VMC7</accession>
<dbReference type="eggNOG" id="KOG4115">
    <property type="taxonomic scope" value="Eukaryota"/>
</dbReference>
<evidence type="ECO:0000313" key="4">
    <source>
        <dbReference type="Proteomes" id="UP000006671"/>
    </source>
</evidence>
<dbReference type="STRING" id="5762.D2VMC7"/>
<dbReference type="InterPro" id="IPR004942">
    <property type="entry name" value="Roadblock/LAMTOR2_dom"/>
</dbReference>
<dbReference type="KEGG" id="ngr:NAEGRDRAFT_70087"/>
<dbReference type="OMA" id="NEIMCAP"/>
<evidence type="ECO:0000313" key="3">
    <source>
        <dbReference type="EMBL" id="EFC41965.1"/>
    </source>
</evidence>
<dbReference type="PANTHER" id="PTHR10779">
    <property type="entry name" value="DYNEIN LIGHT CHAIN ROADBLOCK"/>
    <property type="match status" value="1"/>
</dbReference>
<dbReference type="Gene3D" id="3.30.450.30">
    <property type="entry name" value="Dynein light chain 2a, cytoplasmic"/>
    <property type="match status" value="1"/>
</dbReference>